<accession>A0AAQ3TGK0</accession>
<protein>
    <submittedName>
        <fullName evidence="1">Uncharacterized protein</fullName>
    </submittedName>
</protein>
<keyword evidence="2" id="KW-1185">Reference proteome</keyword>
<evidence type="ECO:0000313" key="1">
    <source>
        <dbReference type="EMBL" id="WVZ72990.1"/>
    </source>
</evidence>
<dbReference type="EMBL" id="CP144749">
    <property type="protein sequence ID" value="WVZ72990.1"/>
    <property type="molecule type" value="Genomic_DNA"/>
</dbReference>
<gene>
    <name evidence="1" type="ORF">U9M48_021364</name>
</gene>
<reference evidence="1 2" key="1">
    <citation type="submission" date="2024-02" db="EMBL/GenBank/DDBJ databases">
        <title>High-quality chromosome-scale genome assembly of Pensacola bahiagrass (Paspalum notatum Flugge var. saurae).</title>
        <authorList>
            <person name="Vega J.M."/>
            <person name="Podio M."/>
            <person name="Orjuela J."/>
            <person name="Siena L.A."/>
            <person name="Pessino S.C."/>
            <person name="Combes M.C."/>
            <person name="Mariac C."/>
            <person name="Albertini E."/>
            <person name="Pupilli F."/>
            <person name="Ortiz J.P.A."/>
            <person name="Leblanc O."/>
        </authorList>
    </citation>
    <scope>NUCLEOTIDE SEQUENCE [LARGE SCALE GENOMIC DNA]</scope>
    <source>
        <strain evidence="1">R1</strain>
        <tissue evidence="1">Leaf</tissue>
    </source>
</reference>
<organism evidence="1 2">
    <name type="scientific">Paspalum notatum var. saurae</name>
    <dbReference type="NCBI Taxonomy" id="547442"/>
    <lineage>
        <taxon>Eukaryota</taxon>
        <taxon>Viridiplantae</taxon>
        <taxon>Streptophyta</taxon>
        <taxon>Embryophyta</taxon>
        <taxon>Tracheophyta</taxon>
        <taxon>Spermatophyta</taxon>
        <taxon>Magnoliopsida</taxon>
        <taxon>Liliopsida</taxon>
        <taxon>Poales</taxon>
        <taxon>Poaceae</taxon>
        <taxon>PACMAD clade</taxon>
        <taxon>Panicoideae</taxon>
        <taxon>Andropogonodae</taxon>
        <taxon>Paspaleae</taxon>
        <taxon>Paspalinae</taxon>
        <taxon>Paspalum</taxon>
    </lineage>
</organism>
<dbReference type="Proteomes" id="UP001341281">
    <property type="component" value="Chromosome 05"/>
</dbReference>
<proteinExistence type="predicted"/>
<evidence type="ECO:0000313" key="2">
    <source>
        <dbReference type="Proteomes" id="UP001341281"/>
    </source>
</evidence>
<dbReference type="AlphaFoldDB" id="A0AAQ3TGK0"/>
<sequence length="154" mass="17698">MGRRSAAGRSSKRKSPVIMLAPCLLTSLSQRSSSSASPGRRWLSPRPRALRHLEIQPLKLSQIRQKGNISTVLYFLLRFGVAVNFKFTYYSRRRTLWKMVYAVAIAKSIQSLLQGNLRWSRIVKQQNKKNVDSPSTEWLEKELLSIWAKEASCF</sequence>
<name>A0AAQ3TGK0_PASNO</name>